<dbReference type="PANTHER" id="PTHR10516">
    <property type="entry name" value="PEPTIDYL-PROLYL CIS-TRANS ISOMERASE"/>
    <property type="match status" value="1"/>
</dbReference>
<evidence type="ECO:0000256" key="4">
    <source>
        <dbReference type="ARBA" id="ARBA00023235"/>
    </source>
</evidence>
<keyword evidence="7" id="KW-0732">Signal</keyword>
<dbReference type="FunFam" id="3.10.50.40:FF:000006">
    <property type="entry name" value="Peptidyl-prolyl cis-trans isomerase"/>
    <property type="match status" value="1"/>
</dbReference>
<evidence type="ECO:0000256" key="5">
    <source>
        <dbReference type="PROSITE-ProRule" id="PRU00277"/>
    </source>
</evidence>
<dbReference type="EC" id="5.2.1.8" evidence="2 5"/>
<dbReference type="PANTHER" id="PTHR10516:SF457">
    <property type="entry name" value="PEPTIDYLPROLYL ISOMERASE"/>
    <property type="match status" value="1"/>
</dbReference>
<protein>
    <recommendedName>
        <fullName evidence="2 5">peptidylprolyl isomerase</fullName>
        <ecNumber evidence="2 5">5.2.1.8</ecNumber>
    </recommendedName>
</protein>
<keyword evidence="6" id="KW-1133">Transmembrane helix</keyword>
<keyword evidence="6" id="KW-0812">Transmembrane</keyword>
<dbReference type="PROSITE" id="PS50059">
    <property type="entry name" value="FKBP_PPIASE"/>
    <property type="match status" value="1"/>
</dbReference>
<proteinExistence type="predicted"/>
<evidence type="ECO:0000313" key="9">
    <source>
        <dbReference type="EMBL" id="CAE0548118.1"/>
    </source>
</evidence>
<dbReference type="EMBL" id="HBIR01021833">
    <property type="protein sequence ID" value="CAE0548118.1"/>
    <property type="molecule type" value="Transcribed_RNA"/>
</dbReference>
<evidence type="ECO:0000256" key="6">
    <source>
        <dbReference type="SAM" id="Phobius"/>
    </source>
</evidence>
<feature type="signal peptide" evidence="7">
    <location>
        <begin position="1"/>
        <end position="16"/>
    </location>
</feature>
<evidence type="ECO:0000256" key="2">
    <source>
        <dbReference type="ARBA" id="ARBA00013194"/>
    </source>
</evidence>
<dbReference type="Gene3D" id="3.10.50.40">
    <property type="match status" value="1"/>
</dbReference>
<accession>A0A7S3S9E6</accession>
<sequence>MLVYLFSACAWSPTSAVRRPALAARGAAAQPRLCASAAAPVLDLVGDGGVLKETVQPGLGAAPLKGATVEVHYEGRLAATGAPFDSSRSRGKPFKFTLGDGRVIGGWEVGVAAMAPGERATLTCSPQYAYGAKGIPPLIPPDSTLLFDVELLSVEQPAASGGTFAADNAGVPRTPADIQRAYEERMAAKPAAKEGLAAAVEWLKGVYIFGFFSGKEERPPWYLNPLITFPGIFVVVGLGFYLVVELGGVHRGEVAASGDDLAAFIDVESLKQ</sequence>
<organism evidence="9">
    <name type="scientific">Emiliania huxleyi</name>
    <name type="common">Coccolithophore</name>
    <name type="synonym">Pontosphaera huxleyi</name>
    <dbReference type="NCBI Taxonomy" id="2903"/>
    <lineage>
        <taxon>Eukaryota</taxon>
        <taxon>Haptista</taxon>
        <taxon>Haptophyta</taxon>
        <taxon>Prymnesiophyceae</taxon>
        <taxon>Isochrysidales</taxon>
        <taxon>Noelaerhabdaceae</taxon>
        <taxon>Emiliania</taxon>
    </lineage>
</organism>
<feature type="transmembrane region" description="Helical" evidence="6">
    <location>
        <begin position="221"/>
        <end position="244"/>
    </location>
</feature>
<name>A0A7S3S9E6_EMIHU</name>
<dbReference type="GO" id="GO:0005737">
    <property type="term" value="C:cytoplasm"/>
    <property type="evidence" value="ECO:0007669"/>
    <property type="project" value="TreeGrafter"/>
</dbReference>
<feature type="chain" id="PRO_5031521544" description="peptidylprolyl isomerase" evidence="7">
    <location>
        <begin position="17"/>
        <end position="272"/>
    </location>
</feature>
<evidence type="ECO:0000259" key="8">
    <source>
        <dbReference type="PROSITE" id="PS50059"/>
    </source>
</evidence>
<evidence type="ECO:0000256" key="1">
    <source>
        <dbReference type="ARBA" id="ARBA00000971"/>
    </source>
</evidence>
<feature type="domain" description="PPIase FKBP-type" evidence="8">
    <location>
        <begin position="66"/>
        <end position="155"/>
    </location>
</feature>
<dbReference type="InterPro" id="IPR050689">
    <property type="entry name" value="FKBP-type_PPIase"/>
</dbReference>
<dbReference type="AlphaFoldDB" id="A0A7S3S9E6"/>
<dbReference type="Pfam" id="PF00254">
    <property type="entry name" value="FKBP_C"/>
    <property type="match status" value="1"/>
</dbReference>
<gene>
    <name evidence="9" type="ORF">EHUX00137_LOCUS16635</name>
</gene>
<dbReference type="SUPFAM" id="SSF54534">
    <property type="entry name" value="FKBP-like"/>
    <property type="match status" value="1"/>
</dbReference>
<comment type="catalytic activity">
    <reaction evidence="1 5">
        <text>[protein]-peptidylproline (omega=180) = [protein]-peptidylproline (omega=0)</text>
        <dbReference type="Rhea" id="RHEA:16237"/>
        <dbReference type="Rhea" id="RHEA-COMP:10747"/>
        <dbReference type="Rhea" id="RHEA-COMP:10748"/>
        <dbReference type="ChEBI" id="CHEBI:83833"/>
        <dbReference type="ChEBI" id="CHEBI:83834"/>
        <dbReference type="EC" id="5.2.1.8"/>
    </reaction>
</comment>
<evidence type="ECO:0000256" key="3">
    <source>
        <dbReference type="ARBA" id="ARBA00023110"/>
    </source>
</evidence>
<dbReference type="InterPro" id="IPR001179">
    <property type="entry name" value="PPIase_FKBP_dom"/>
</dbReference>
<dbReference type="GO" id="GO:0003755">
    <property type="term" value="F:peptidyl-prolyl cis-trans isomerase activity"/>
    <property type="evidence" value="ECO:0007669"/>
    <property type="project" value="UniProtKB-KW"/>
</dbReference>
<reference evidence="9" key="1">
    <citation type="submission" date="2021-01" db="EMBL/GenBank/DDBJ databases">
        <authorList>
            <person name="Corre E."/>
            <person name="Pelletier E."/>
            <person name="Niang G."/>
            <person name="Scheremetjew M."/>
            <person name="Finn R."/>
            <person name="Kale V."/>
            <person name="Holt S."/>
            <person name="Cochrane G."/>
            <person name="Meng A."/>
            <person name="Brown T."/>
            <person name="Cohen L."/>
        </authorList>
    </citation>
    <scope>NUCLEOTIDE SEQUENCE</scope>
    <source>
        <strain evidence="9">379</strain>
    </source>
</reference>
<keyword evidence="3 5" id="KW-0697">Rotamase</keyword>
<keyword evidence="6" id="KW-0472">Membrane</keyword>
<keyword evidence="4 5" id="KW-0413">Isomerase</keyword>
<evidence type="ECO:0000256" key="7">
    <source>
        <dbReference type="SAM" id="SignalP"/>
    </source>
</evidence>
<dbReference type="InterPro" id="IPR046357">
    <property type="entry name" value="PPIase_dom_sf"/>
</dbReference>